<evidence type="ECO:0000256" key="5">
    <source>
        <dbReference type="SAM" id="MobiDB-lite"/>
    </source>
</evidence>
<gene>
    <name evidence="6" type="ORF">R9X50_00494800</name>
</gene>
<comment type="subcellular location">
    <subcellularLocation>
        <location evidence="2">Cytoplasm</location>
    </subcellularLocation>
    <subcellularLocation>
        <location evidence="1">Nucleus</location>
    </subcellularLocation>
</comment>
<keyword evidence="7" id="KW-1185">Reference proteome</keyword>
<accession>A0AAQ3M8H5</accession>
<dbReference type="AlphaFoldDB" id="A0AAQ3M8H5"/>
<dbReference type="PANTHER" id="PTHR31250">
    <property type="entry name" value="IQ DOMAIN-CONTAINING PROTEIN IQM3"/>
    <property type="match status" value="1"/>
</dbReference>
<evidence type="ECO:0000313" key="7">
    <source>
        <dbReference type="Proteomes" id="UP001303373"/>
    </source>
</evidence>
<feature type="compositionally biased region" description="Polar residues" evidence="5">
    <location>
        <begin position="337"/>
        <end position="348"/>
    </location>
</feature>
<keyword evidence="3" id="KW-0963">Cytoplasm</keyword>
<keyword evidence="4" id="KW-0539">Nucleus</keyword>
<evidence type="ECO:0000256" key="1">
    <source>
        <dbReference type="ARBA" id="ARBA00004123"/>
    </source>
</evidence>
<dbReference type="CDD" id="cd23767">
    <property type="entry name" value="IQCD"/>
    <property type="match status" value="1"/>
</dbReference>
<evidence type="ECO:0000256" key="4">
    <source>
        <dbReference type="ARBA" id="ARBA00023242"/>
    </source>
</evidence>
<protein>
    <submittedName>
        <fullName evidence="6">IQ domain-containing protein IQM1</fullName>
    </submittedName>
</protein>
<dbReference type="PANTHER" id="PTHR31250:SF27">
    <property type="entry name" value="IQ DOMAIN-CONTAINING PROTEIN IQM5"/>
    <property type="match status" value="1"/>
</dbReference>
<feature type="region of interest" description="Disordered" evidence="5">
    <location>
        <begin position="317"/>
        <end position="350"/>
    </location>
</feature>
<evidence type="ECO:0000256" key="2">
    <source>
        <dbReference type="ARBA" id="ARBA00004496"/>
    </source>
</evidence>
<feature type="compositionally biased region" description="Basic and acidic residues" evidence="5">
    <location>
        <begin position="1"/>
        <end position="32"/>
    </location>
</feature>
<organism evidence="6 7">
    <name type="scientific">Acrodontium crateriforme</name>
    <dbReference type="NCBI Taxonomy" id="150365"/>
    <lineage>
        <taxon>Eukaryota</taxon>
        <taxon>Fungi</taxon>
        <taxon>Dikarya</taxon>
        <taxon>Ascomycota</taxon>
        <taxon>Pezizomycotina</taxon>
        <taxon>Dothideomycetes</taxon>
        <taxon>Dothideomycetidae</taxon>
        <taxon>Mycosphaerellales</taxon>
        <taxon>Teratosphaeriaceae</taxon>
        <taxon>Acrodontium</taxon>
    </lineage>
</organism>
<evidence type="ECO:0000313" key="6">
    <source>
        <dbReference type="EMBL" id="WPH02093.1"/>
    </source>
</evidence>
<proteinExistence type="predicted"/>
<sequence>MESQNHADEASNETKQDETVQRKRAMSHKDYLDTLQRPSATEVRRISDIQVQLEQEVDAKYHSSAETKAAETIQKAYRGHRERRQLDGLSLDPSSRWKDAIKEWRYRVATASYAAARISDGGHLSPSETAKENWFRATTIAEHAGSGENSACAPAEISSSTEDSIIQKSSMLMDLRYFLEMVDLKHRYGANLQIYHLEWQRSGTKENFFYWLDKGSGRQLSLPYCDRAQLDRERIRYLTKEERKDYLVVVDNDGKLRWEKNGELISTSADHFKDSMHGIVPKEENDATAFTDDATKQKLSQERKFTRQMAAALRLATEKVTGDNASDEEEAHDDTYDSSTCSSPTLQCPPQDEILAHQTVTKDKTPRKRFHVSPATILNHLLRASVKPGTWIYVCDTVGRLYVGIKNSGSFQHASFLSGARISSAGSIGIENGQLTFLSPLSGHYRPTTKSFRLFIDNLKRQEVDLSKLRVSHAYQILLGMEYYGKTKAGLKKVSHKGNGTKETQKAKSQSESDEVADELSISPATEVVEKHWKQHHHRRGLAKLMDDLNIRRKSQEQMKGPV</sequence>
<name>A0AAQ3M8H5_9PEZI</name>
<dbReference type="EMBL" id="CP138586">
    <property type="protein sequence ID" value="WPH02093.1"/>
    <property type="molecule type" value="Genomic_DNA"/>
</dbReference>
<evidence type="ECO:0000256" key="3">
    <source>
        <dbReference type="ARBA" id="ARBA00022490"/>
    </source>
</evidence>
<dbReference type="PROSITE" id="PS50096">
    <property type="entry name" value="IQ"/>
    <property type="match status" value="1"/>
</dbReference>
<dbReference type="GO" id="GO:0005737">
    <property type="term" value="C:cytoplasm"/>
    <property type="evidence" value="ECO:0007669"/>
    <property type="project" value="UniProtKB-SubCell"/>
</dbReference>
<dbReference type="InterPro" id="IPR044159">
    <property type="entry name" value="IQM"/>
</dbReference>
<reference evidence="6 7" key="1">
    <citation type="submission" date="2023-11" db="EMBL/GenBank/DDBJ databases">
        <title>An acidophilic fungus is an integral part of prey digestion in a carnivorous sundew plant.</title>
        <authorList>
            <person name="Tsai I.J."/>
        </authorList>
    </citation>
    <scope>NUCLEOTIDE SEQUENCE [LARGE SCALE GENOMIC DNA]</scope>
    <source>
        <strain evidence="6">169a</strain>
    </source>
</reference>
<feature type="region of interest" description="Disordered" evidence="5">
    <location>
        <begin position="1"/>
        <end position="39"/>
    </location>
</feature>
<dbReference type="GO" id="GO:0005634">
    <property type="term" value="C:nucleus"/>
    <property type="evidence" value="ECO:0007669"/>
    <property type="project" value="UniProtKB-SubCell"/>
</dbReference>
<dbReference type="Proteomes" id="UP001303373">
    <property type="component" value="Chromosome 7"/>
</dbReference>
<feature type="region of interest" description="Disordered" evidence="5">
    <location>
        <begin position="493"/>
        <end position="520"/>
    </location>
</feature>